<evidence type="ECO:0000313" key="3">
    <source>
        <dbReference type="Proteomes" id="UP000823399"/>
    </source>
</evidence>
<protein>
    <submittedName>
        <fullName evidence="2">Uncharacterized protein</fullName>
    </submittedName>
</protein>
<reference evidence="2" key="1">
    <citation type="journal article" date="2020" name="New Phytol.">
        <title>Comparative genomics reveals dynamic genome evolution in host specialist ectomycorrhizal fungi.</title>
        <authorList>
            <person name="Lofgren L.A."/>
            <person name="Nguyen N.H."/>
            <person name="Vilgalys R."/>
            <person name="Ruytinx J."/>
            <person name="Liao H.L."/>
            <person name="Branco S."/>
            <person name="Kuo A."/>
            <person name="LaButti K."/>
            <person name="Lipzen A."/>
            <person name="Andreopoulos W."/>
            <person name="Pangilinan J."/>
            <person name="Riley R."/>
            <person name="Hundley H."/>
            <person name="Na H."/>
            <person name="Barry K."/>
            <person name="Grigoriev I.V."/>
            <person name="Stajich J.E."/>
            <person name="Kennedy P.G."/>
        </authorList>
    </citation>
    <scope>NUCLEOTIDE SEQUENCE</scope>
    <source>
        <strain evidence="2">FC423</strain>
    </source>
</reference>
<dbReference type="AlphaFoldDB" id="A0A9P7F6B0"/>
<dbReference type="Proteomes" id="UP000823399">
    <property type="component" value="Unassembled WGS sequence"/>
</dbReference>
<name>A0A9P7F6B0_9AGAM</name>
<accession>A0A9P7F6B0</accession>
<gene>
    <name evidence="2" type="ORF">F5147DRAFT_653420</name>
</gene>
<dbReference type="RefSeq" id="XP_041292065.1">
    <property type="nucleotide sequence ID" value="XM_041433780.1"/>
</dbReference>
<evidence type="ECO:0000256" key="1">
    <source>
        <dbReference type="SAM" id="Phobius"/>
    </source>
</evidence>
<dbReference type="EMBL" id="JABBWM010000032">
    <property type="protein sequence ID" value="KAG2107187.1"/>
    <property type="molecule type" value="Genomic_DNA"/>
</dbReference>
<feature type="transmembrane region" description="Helical" evidence="1">
    <location>
        <begin position="36"/>
        <end position="61"/>
    </location>
</feature>
<keyword evidence="3" id="KW-1185">Reference proteome</keyword>
<evidence type="ECO:0000313" key="2">
    <source>
        <dbReference type="EMBL" id="KAG2107187.1"/>
    </source>
</evidence>
<keyword evidence="1" id="KW-0812">Transmembrane</keyword>
<keyword evidence="1" id="KW-1133">Transmembrane helix</keyword>
<keyword evidence="1" id="KW-0472">Membrane</keyword>
<dbReference type="GeneID" id="64696039"/>
<organism evidence="2 3">
    <name type="scientific">Suillus discolor</name>
    <dbReference type="NCBI Taxonomy" id="1912936"/>
    <lineage>
        <taxon>Eukaryota</taxon>
        <taxon>Fungi</taxon>
        <taxon>Dikarya</taxon>
        <taxon>Basidiomycota</taxon>
        <taxon>Agaricomycotina</taxon>
        <taxon>Agaricomycetes</taxon>
        <taxon>Agaricomycetidae</taxon>
        <taxon>Boletales</taxon>
        <taxon>Suillineae</taxon>
        <taxon>Suillaceae</taxon>
        <taxon>Suillus</taxon>
    </lineage>
</organism>
<comment type="caution">
    <text evidence="2">The sequence shown here is derived from an EMBL/GenBank/DDBJ whole genome shotgun (WGS) entry which is preliminary data.</text>
</comment>
<sequence length="131" mass="14606">MHQAADVKELDTLWIKPVTNVLQQTSLHTLATTAKLTLPALAVTYPITIYLLTPGCLFVIFDSRFHFCFSSTTVNGDSKALTDLVLPQHVPTQELPQPRQSRFSISNNKMLISKPWETPNNILAFEALGEP</sequence>
<proteinExistence type="predicted"/>